<evidence type="ECO:0000256" key="6">
    <source>
        <dbReference type="ARBA" id="ARBA00039398"/>
    </source>
</evidence>
<evidence type="ECO:0000256" key="3">
    <source>
        <dbReference type="ARBA" id="ARBA00037926"/>
    </source>
</evidence>
<dbReference type="GO" id="GO:0007623">
    <property type="term" value="P:circadian rhythm"/>
    <property type="evidence" value="ECO:0007669"/>
    <property type="project" value="TreeGrafter"/>
</dbReference>
<dbReference type="GO" id="GO:0030187">
    <property type="term" value="P:melatonin biosynthetic process"/>
    <property type="evidence" value="ECO:0007669"/>
    <property type="project" value="UniProtKB-KW"/>
</dbReference>
<evidence type="ECO:0000256" key="4">
    <source>
        <dbReference type="ARBA" id="ARBA00038182"/>
    </source>
</evidence>
<dbReference type="EC" id="2.3.1.87" evidence="5"/>
<evidence type="ECO:0000313" key="11">
    <source>
        <dbReference type="Ensembl" id="ENSEEEP00000063093.1"/>
    </source>
</evidence>
<evidence type="ECO:0000256" key="5">
    <source>
        <dbReference type="ARBA" id="ARBA00039114"/>
    </source>
</evidence>
<accession>A0AAY5F220</accession>
<dbReference type="GO" id="GO:0004059">
    <property type="term" value="F:aralkylamine N-acetyltransferase activity"/>
    <property type="evidence" value="ECO:0007669"/>
    <property type="project" value="UniProtKB-EC"/>
</dbReference>
<evidence type="ECO:0000256" key="9">
    <source>
        <dbReference type="SAM" id="MobiDB-lite"/>
    </source>
</evidence>
<feature type="domain" description="N-acetyltransferase" evidence="10">
    <location>
        <begin position="32"/>
        <end position="189"/>
    </location>
</feature>
<dbReference type="Gene3D" id="3.40.630.30">
    <property type="match status" value="1"/>
</dbReference>
<sequence length="234" mass="27188">MALLSEPHLFSLKPALSISGSPCQQRHTLHASEFRNLTPQDTLSVFEFQREAEKFTKAFISGSRECLLMHAEVLSILGLCSVLFMGWFKEGQLLAFIIRSGWDKEKLMPLSVHVHVLAVHRHCRQQGRAFVLLWRYLQYLRCLPGVRRALLICEAFLVPFYEKAGFKENAPSDISVGSFCFREMEYTLRRLSYTCRNNDIITRHPVQPTKMTLGKPKKHFQNHHNGQRWHSNLY</sequence>
<reference evidence="11 12" key="1">
    <citation type="submission" date="2020-05" db="EMBL/GenBank/DDBJ databases">
        <title>Electrophorus electricus (electric eel) genome, fEleEle1, primary haplotype.</title>
        <authorList>
            <person name="Myers G."/>
            <person name="Meyer A."/>
            <person name="Fedrigo O."/>
            <person name="Formenti G."/>
            <person name="Rhie A."/>
            <person name="Tracey A."/>
            <person name="Sims Y."/>
            <person name="Jarvis E.D."/>
        </authorList>
    </citation>
    <scope>NUCLEOTIDE SEQUENCE [LARGE SCALE GENOMIC DNA]</scope>
</reference>
<dbReference type="GO" id="GO:0009416">
    <property type="term" value="P:response to light stimulus"/>
    <property type="evidence" value="ECO:0007669"/>
    <property type="project" value="TreeGrafter"/>
</dbReference>
<evidence type="ECO:0000313" key="12">
    <source>
        <dbReference type="Proteomes" id="UP000314983"/>
    </source>
</evidence>
<comment type="catalytic activity">
    <reaction evidence="2">
        <text>a 2-arylethylamine + acetyl-CoA = an N-acetyl-2-arylethylamine + CoA + H(+)</text>
        <dbReference type="Rhea" id="RHEA:20497"/>
        <dbReference type="ChEBI" id="CHEBI:15378"/>
        <dbReference type="ChEBI" id="CHEBI:55469"/>
        <dbReference type="ChEBI" id="CHEBI:57287"/>
        <dbReference type="ChEBI" id="CHEBI:57288"/>
        <dbReference type="ChEBI" id="CHEBI:77827"/>
        <dbReference type="EC" id="2.3.1.87"/>
    </reaction>
</comment>
<evidence type="ECO:0000256" key="8">
    <source>
        <dbReference type="ARBA" id="ARBA00043260"/>
    </source>
</evidence>
<keyword evidence="8" id="KW-0471">Melatonin biosynthesis</keyword>
<keyword evidence="1" id="KW-0090">Biological rhythms</keyword>
<dbReference type="GO" id="GO:0005737">
    <property type="term" value="C:cytoplasm"/>
    <property type="evidence" value="ECO:0007669"/>
    <property type="project" value="TreeGrafter"/>
</dbReference>
<protein>
    <recommendedName>
        <fullName evidence="6">Serotonin N-acetyltransferase</fullName>
        <ecNumber evidence="5">2.3.1.87</ecNumber>
    </recommendedName>
    <alternativeName>
        <fullName evidence="7">Aralkylamine N-acetyltransferase</fullName>
    </alternativeName>
</protein>
<dbReference type="Proteomes" id="UP000314983">
    <property type="component" value="Chromosome 8"/>
</dbReference>
<dbReference type="GeneTree" id="ENSGT00390000015579"/>
<evidence type="ECO:0000256" key="1">
    <source>
        <dbReference type="ARBA" id="ARBA00023108"/>
    </source>
</evidence>
<dbReference type="InterPro" id="IPR016181">
    <property type="entry name" value="Acyl_CoA_acyltransferase"/>
</dbReference>
<reference evidence="11" key="3">
    <citation type="submission" date="2025-09" db="UniProtKB">
        <authorList>
            <consortium name="Ensembl"/>
        </authorList>
    </citation>
    <scope>IDENTIFICATION</scope>
</reference>
<feature type="compositionally biased region" description="Basic residues" evidence="9">
    <location>
        <begin position="215"/>
        <end position="227"/>
    </location>
</feature>
<evidence type="ECO:0000259" key="10">
    <source>
        <dbReference type="PROSITE" id="PS51186"/>
    </source>
</evidence>
<dbReference type="Ensembl" id="ENSEEET00000053532.1">
    <property type="protein sequence ID" value="ENSEEEP00000063093.1"/>
    <property type="gene ID" value="ENSEEEG00000001267.2"/>
</dbReference>
<dbReference type="PANTHER" id="PTHR10908:SF5">
    <property type="entry name" value="ARYLALKYLAMINE N-ACETYLTRANSFERASE"/>
    <property type="match status" value="1"/>
</dbReference>
<proteinExistence type="inferred from homology"/>
<keyword evidence="12" id="KW-1185">Reference proteome</keyword>
<name>A0AAY5F220_ELEEL</name>
<feature type="region of interest" description="Disordered" evidence="9">
    <location>
        <begin position="212"/>
        <end position="234"/>
    </location>
</feature>
<dbReference type="PROSITE" id="PS51186">
    <property type="entry name" value="GNAT"/>
    <property type="match status" value="1"/>
</dbReference>
<dbReference type="SUPFAM" id="SSF55729">
    <property type="entry name" value="Acyl-CoA N-acyltransferases (Nat)"/>
    <property type="match status" value="1"/>
</dbReference>
<comment type="similarity">
    <text evidence="4">Belongs to the acetyltransferase family. AANAT subfamily.</text>
</comment>
<comment type="pathway">
    <text evidence="3">Aromatic compound metabolism; melatonin biosynthesis; melatonin from serotonin: step 1/2.</text>
</comment>
<gene>
    <name evidence="11" type="primary">aanat2</name>
</gene>
<dbReference type="AlphaFoldDB" id="A0AAY5F220"/>
<dbReference type="InterPro" id="IPR051635">
    <property type="entry name" value="SNAT-like"/>
</dbReference>
<dbReference type="InterPro" id="IPR000182">
    <property type="entry name" value="GNAT_dom"/>
</dbReference>
<organism evidence="11 12">
    <name type="scientific">Electrophorus electricus</name>
    <name type="common">Electric eel</name>
    <name type="synonym">Gymnotus electricus</name>
    <dbReference type="NCBI Taxonomy" id="8005"/>
    <lineage>
        <taxon>Eukaryota</taxon>
        <taxon>Metazoa</taxon>
        <taxon>Chordata</taxon>
        <taxon>Craniata</taxon>
        <taxon>Vertebrata</taxon>
        <taxon>Euteleostomi</taxon>
        <taxon>Actinopterygii</taxon>
        <taxon>Neopterygii</taxon>
        <taxon>Teleostei</taxon>
        <taxon>Ostariophysi</taxon>
        <taxon>Gymnotiformes</taxon>
        <taxon>Gymnotoidei</taxon>
        <taxon>Gymnotidae</taxon>
        <taxon>Electrophorus</taxon>
    </lineage>
</organism>
<evidence type="ECO:0000256" key="2">
    <source>
        <dbReference type="ARBA" id="ARBA00036561"/>
    </source>
</evidence>
<dbReference type="Pfam" id="PF00583">
    <property type="entry name" value="Acetyltransf_1"/>
    <property type="match status" value="1"/>
</dbReference>
<reference evidence="11" key="2">
    <citation type="submission" date="2025-08" db="UniProtKB">
        <authorList>
            <consortium name="Ensembl"/>
        </authorList>
    </citation>
    <scope>IDENTIFICATION</scope>
</reference>
<evidence type="ECO:0000256" key="7">
    <source>
        <dbReference type="ARBA" id="ARBA00042928"/>
    </source>
</evidence>
<dbReference type="PANTHER" id="PTHR10908">
    <property type="entry name" value="SEROTONIN N-ACETYLTRANSFERASE"/>
    <property type="match status" value="1"/>
</dbReference>